<reference evidence="2 3" key="2">
    <citation type="submission" date="2019-03" db="EMBL/GenBank/DDBJ databases">
        <title>Bradyrhizobium strains diversity.</title>
        <authorList>
            <person name="Urquiaga M.C.O."/>
            <person name="Hungria M."/>
            <person name="Delamuta J.R.M."/>
            <person name="Klepa M.S."/>
        </authorList>
    </citation>
    <scope>NUCLEOTIDE SEQUENCE [LARGE SCALE GENOMIC DNA]</scope>
    <source>
        <strain evidence="2 3">CNPSo 3426</strain>
    </source>
</reference>
<evidence type="ECO:0000313" key="1">
    <source>
        <dbReference type="EMBL" id="TFV29751.1"/>
    </source>
</evidence>
<dbReference type="Proteomes" id="UP000297700">
    <property type="component" value="Unassembled WGS sequence"/>
</dbReference>
<organism evidence="2 3">
    <name type="scientific">Bradyrhizobium frederickii</name>
    <dbReference type="NCBI Taxonomy" id="2560054"/>
    <lineage>
        <taxon>Bacteria</taxon>
        <taxon>Pseudomonadati</taxon>
        <taxon>Pseudomonadota</taxon>
        <taxon>Alphaproteobacteria</taxon>
        <taxon>Hyphomicrobiales</taxon>
        <taxon>Nitrobacteraceae</taxon>
        <taxon>Bradyrhizobium</taxon>
    </lineage>
</organism>
<accession>A0A4Y9NSB3</accession>
<proteinExistence type="predicted"/>
<evidence type="ECO:0000313" key="2">
    <source>
        <dbReference type="EMBL" id="TFV70237.1"/>
    </source>
</evidence>
<name>A0A4Y9NSB3_9BRAD</name>
<sequence>MIVNSGASGNTENDGGWGATQCFQYCVIRFASITQRDADIRQKISTGRRESLSNWYYAAREAIAYRDQQCAAPVVPASVEAMVRPLLDSIDRIPELAARALDIQRRQLMALVGEKEAETCKLACAASTITGK</sequence>
<dbReference type="EMBL" id="SPQU01000045">
    <property type="protein sequence ID" value="TFV29751.1"/>
    <property type="molecule type" value="Genomic_DNA"/>
</dbReference>
<reference evidence="1 4" key="1">
    <citation type="submission" date="2019-03" db="EMBL/GenBank/DDBJ databases">
        <title>Bradyrhizobium strains diversity isolated from Chamaecrista fasciculata.</title>
        <authorList>
            <person name="Urquiaga M.C.O."/>
            <person name="Hungria M."/>
            <person name="Delamuta J.R.M."/>
        </authorList>
    </citation>
    <scope>NUCLEOTIDE SEQUENCE [LARGE SCALE GENOMIC DNA]</scope>
    <source>
        <strain evidence="1 4">CNPSo 3424</strain>
    </source>
</reference>
<dbReference type="AlphaFoldDB" id="A0A4Y9NSB3"/>
<evidence type="ECO:0000313" key="4">
    <source>
        <dbReference type="Proteomes" id="UP000298225"/>
    </source>
</evidence>
<dbReference type="Proteomes" id="UP000298225">
    <property type="component" value="Unassembled WGS sequence"/>
</dbReference>
<accession>A0A4Y9KS69</accession>
<evidence type="ECO:0000313" key="3">
    <source>
        <dbReference type="Proteomes" id="UP000297700"/>
    </source>
</evidence>
<dbReference type="EMBL" id="SPQS01000022">
    <property type="protein sequence ID" value="TFV70237.1"/>
    <property type="molecule type" value="Genomic_DNA"/>
</dbReference>
<dbReference type="RefSeq" id="WP_126261700.1">
    <property type="nucleotide sequence ID" value="NZ_SPQS01000022.1"/>
</dbReference>
<comment type="caution">
    <text evidence="2">The sequence shown here is derived from an EMBL/GenBank/DDBJ whole genome shotgun (WGS) entry which is preliminary data.</text>
</comment>
<keyword evidence="4" id="KW-1185">Reference proteome</keyword>
<protein>
    <submittedName>
        <fullName evidence="2">Uncharacterized protein</fullName>
    </submittedName>
</protein>
<gene>
    <name evidence="2" type="ORF">E4K64_30750</name>
    <name evidence="1" type="ORF">E4K66_37085</name>
</gene>